<evidence type="ECO:0000313" key="2">
    <source>
        <dbReference type="EMBL" id="GAH46452.1"/>
    </source>
</evidence>
<comment type="caution">
    <text evidence="2">The sequence shown here is derived from an EMBL/GenBank/DDBJ whole genome shotgun (WGS) entry which is preliminary data.</text>
</comment>
<organism evidence="2">
    <name type="scientific">marine sediment metagenome</name>
    <dbReference type="NCBI Taxonomy" id="412755"/>
    <lineage>
        <taxon>unclassified sequences</taxon>
        <taxon>metagenomes</taxon>
        <taxon>ecological metagenomes</taxon>
    </lineage>
</organism>
<proteinExistence type="predicted"/>
<sequence length="52" mass="6118">MMKPIVHKATSFQDADAWDIAQHIQMTPEERQKAAKELRDRYYGKNERGKKA</sequence>
<evidence type="ECO:0000256" key="1">
    <source>
        <dbReference type="SAM" id="MobiDB-lite"/>
    </source>
</evidence>
<dbReference type="EMBL" id="BARU01008967">
    <property type="protein sequence ID" value="GAH46452.1"/>
    <property type="molecule type" value="Genomic_DNA"/>
</dbReference>
<feature type="region of interest" description="Disordered" evidence="1">
    <location>
        <begin position="29"/>
        <end position="52"/>
    </location>
</feature>
<accession>X1FND0</accession>
<dbReference type="AlphaFoldDB" id="X1FND0"/>
<reference evidence="2" key="1">
    <citation type="journal article" date="2014" name="Front. Microbiol.">
        <title>High frequency of phylogenetically diverse reductive dehalogenase-homologous genes in deep subseafloor sedimentary metagenomes.</title>
        <authorList>
            <person name="Kawai M."/>
            <person name="Futagami T."/>
            <person name="Toyoda A."/>
            <person name="Takaki Y."/>
            <person name="Nishi S."/>
            <person name="Hori S."/>
            <person name="Arai W."/>
            <person name="Tsubouchi T."/>
            <person name="Morono Y."/>
            <person name="Uchiyama I."/>
            <person name="Ito T."/>
            <person name="Fujiyama A."/>
            <person name="Inagaki F."/>
            <person name="Takami H."/>
        </authorList>
    </citation>
    <scope>NUCLEOTIDE SEQUENCE</scope>
    <source>
        <strain evidence="2">Expedition CK06-06</strain>
    </source>
</reference>
<gene>
    <name evidence="2" type="ORF">S03H2_17393</name>
</gene>
<name>X1FND0_9ZZZZ</name>
<protein>
    <submittedName>
        <fullName evidence="2">Uncharacterized protein</fullName>
    </submittedName>
</protein>